<dbReference type="PANTHER" id="PTHR48200">
    <property type="entry name" value="PROTEIN, PUTATIVE-RELATED"/>
    <property type="match status" value="1"/>
</dbReference>
<evidence type="ECO:0000313" key="3">
    <source>
        <dbReference type="RefSeq" id="XP_027768042.1"/>
    </source>
</evidence>
<dbReference type="Proteomes" id="UP000694930">
    <property type="component" value="Chromosome 10"/>
</dbReference>
<keyword evidence="1" id="KW-0175">Coiled coil</keyword>
<reference evidence="2" key="1">
    <citation type="journal article" date="2014" name="Nat. Genet.">
        <title>The genome of the stress-tolerant wild tomato species Solanum pennellii.</title>
        <authorList>
            <person name="Bolger A."/>
            <person name="Scossa F."/>
            <person name="Bolger M.E."/>
            <person name="Lanz C."/>
            <person name="Maumus F."/>
            <person name="Tohge T."/>
            <person name="Quesneville H."/>
            <person name="Alseekh S."/>
            <person name="Sorensen I."/>
            <person name="Lichtenstein G."/>
            <person name="Fich E.A."/>
            <person name="Conte M."/>
            <person name="Keller H."/>
            <person name="Schneeberger K."/>
            <person name="Schwacke R."/>
            <person name="Ofner I."/>
            <person name="Vrebalov J."/>
            <person name="Xu Y."/>
            <person name="Osorio S."/>
            <person name="Aflitos S.A."/>
            <person name="Schijlen E."/>
            <person name="Jimenez-Gomez J.M."/>
            <person name="Ryngajllo M."/>
            <person name="Kimura S."/>
            <person name="Kumar R."/>
            <person name="Koenig D."/>
            <person name="Headland L.R."/>
            <person name="Maloof J.N."/>
            <person name="Sinha N."/>
            <person name="van Ham R.C."/>
            <person name="Lankhorst R.K."/>
            <person name="Mao L."/>
            <person name="Vogel A."/>
            <person name="Arsova B."/>
            <person name="Panstruga R."/>
            <person name="Fei Z."/>
            <person name="Rose J.K."/>
            <person name="Zamir D."/>
            <person name="Carrari F."/>
            <person name="Giovannoni J.J."/>
            <person name="Weigel D."/>
            <person name="Usadel B."/>
            <person name="Fernie A.R."/>
        </authorList>
    </citation>
    <scope>NUCLEOTIDE SEQUENCE [LARGE SCALE GENOMIC DNA]</scope>
    <source>
        <strain evidence="2">cv. LA0716</strain>
    </source>
</reference>
<name>A0ABM1UX24_SOLPN</name>
<evidence type="ECO:0000256" key="1">
    <source>
        <dbReference type="SAM" id="Coils"/>
    </source>
</evidence>
<gene>
    <name evidence="3" type="primary">LOC114074357</name>
</gene>
<organism evidence="2 3">
    <name type="scientific">Solanum pennellii</name>
    <name type="common">Tomato</name>
    <name type="synonym">Lycopersicon pennellii</name>
    <dbReference type="NCBI Taxonomy" id="28526"/>
    <lineage>
        <taxon>Eukaryota</taxon>
        <taxon>Viridiplantae</taxon>
        <taxon>Streptophyta</taxon>
        <taxon>Embryophyta</taxon>
        <taxon>Tracheophyta</taxon>
        <taxon>Spermatophyta</taxon>
        <taxon>Magnoliopsida</taxon>
        <taxon>eudicotyledons</taxon>
        <taxon>Gunneridae</taxon>
        <taxon>Pentapetalae</taxon>
        <taxon>asterids</taxon>
        <taxon>lamiids</taxon>
        <taxon>Solanales</taxon>
        <taxon>Solanaceae</taxon>
        <taxon>Solanoideae</taxon>
        <taxon>Solaneae</taxon>
        <taxon>Solanum</taxon>
        <taxon>Solanum subgen. Lycopersicon</taxon>
    </lineage>
</organism>
<dbReference type="GeneID" id="114074357"/>
<reference evidence="3" key="2">
    <citation type="submission" date="2025-08" db="UniProtKB">
        <authorList>
            <consortium name="RefSeq"/>
        </authorList>
    </citation>
    <scope>IDENTIFICATION</scope>
</reference>
<evidence type="ECO:0000313" key="2">
    <source>
        <dbReference type="Proteomes" id="UP000694930"/>
    </source>
</evidence>
<protein>
    <submittedName>
        <fullName evidence="3">Uncharacterized protein LOC114074357</fullName>
    </submittedName>
</protein>
<feature type="coiled-coil region" evidence="1">
    <location>
        <begin position="132"/>
        <end position="163"/>
    </location>
</feature>
<dbReference type="PANTHER" id="PTHR48200:SF1">
    <property type="entry name" value="AMINOTRANSFERASE-LIKE PLANT MOBILE DOMAIN-CONTAINING PROTEIN"/>
    <property type="match status" value="1"/>
</dbReference>
<sequence length="230" mass="27008">MGPNFLQWMLDCFISKELVMESRRYVVLPLPGIQGILPYAPFRVLRQFGRKQTVPREAYYGAYVYDIGDDRVHDASEMFRELKNAKRMNKDTIAPDRFNAGYDEGYKEWLKKDIQNISFQTPRNFRSVTDREAKAVAELEEIKEEAKEVYAKFVENQDALERATQEVERLRRGYDDFDNWIQQKIERMRYESLEDKGRLGEGFLLMLRYMFQQHKIQKDGDDGAGSSGAA</sequence>
<accession>A0ABM1UX24</accession>
<keyword evidence="2" id="KW-1185">Reference proteome</keyword>
<dbReference type="RefSeq" id="XP_027768042.1">
    <property type="nucleotide sequence ID" value="XM_027912241.1"/>
</dbReference>
<proteinExistence type="predicted"/>